<protein>
    <submittedName>
        <fullName evidence="1">Uncharacterized protein</fullName>
    </submittedName>
</protein>
<dbReference type="Proteomes" id="UP000215002">
    <property type="component" value="Chromosome"/>
</dbReference>
<dbReference type="KEGG" id="muc:MuYL_1629"/>
<gene>
    <name evidence="1" type="ORF">MuYL_1629</name>
</gene>
<name>A0A223NUI6_9SPHI</name>
<dbReference type="EMBL" id="CP022743">
    <property type="protein sequence ID" value="ASU33527.1"/>
    <property type="molecule type" value="Genomic_DNA"/>
</dbReference>
<dbReference type="AlphaFoldDB" id="A0A223NUI6"/>
<organism evidence="1 2">
    <name type="scientific">Mucilaginibacter xinganensis</name>
    <dbReference type="NCBI Taxonomy" id="1234841"/>
    <lineage>
        <taxon>Bacteria</taxon>
        <taxon>Pseudomonadati</taxon>
        <taxon>Bacteroidota</taxon>
        <taxon>Sphingobacteriia</taxon>
        <taxon>Sphingobacteriales</taxon>
        <taxon>Sphingobacteriaceae</taxon>
        <taxon>Mucilaginibacter</taxon>
    </lineage>
</organism>
<evidence type="ECO:0000313" key="2">
    <source>
        <dbReference type="Proteomes" id="UP000215002"/>
    </source>
</evidence>
<sequence length="51" mass="5953">MYWFTGIIKVHLLSALCMCVNEIVTKRRIDLYNLLKTGKIWQKAKPVSTNN</sequence>
<keyword evidence="2" id="KW-1185">Reference proteome</keyword>
<reference evidence="1 2" key="1">
    <citation type="submission" date="2017-08" db="EMBL/GenBank/DDBJ databases">
        <title>Complete genome sequence of Mucilaginibacter sp. strain BJC16-A31.</title>
        <authorList>
            <consortium name="Henan University of Science and Technology"/>
            <person name="You X."/>
        </authorList>
    </citation>
    <scope>NUCLEOTIDE SEQUENCE [LARGE SCALE GENOMIC DNA]</scope>
    <source>
        <strain evidence="1 2">BJC16-A31</strain>
    </source>
</reference>
<evidence type="ECO:0000313" key="1">
    <source>
        <dbReference type="EMBL" id="ASU33527.1"/>
    </source>
</evidence>
<proteinExistence type="predicted"/>
<accession>A0A223NUI6</accession>